<keyword evidence="2" id="KW-1185">Reference proteome</keyword>
<gene>
    <name evidence="1" type="ORF">NLS_LOCUS1890</name>
</gene>
<evidence type="ECO:0000313" key="1">
    <source>
        <dbReference type="EMBL" id="VDK72758.1"/>
    </source>
</evidence>
<sequence length="86" mass="9596">MIEVVRHTSDFQQFASSLYMDSSVAIPNGLYGVTGSLSQPTATDEDIKHTYSLLQISFKCDQGMDGIKAEEKQFIKKRKHGSKLVI</sequence>
<name>A0A3P6U294_LITSI</name>
<dbReference type="EMBL" id="UYRX01000077">
    <property type="protein sequence ID" value="VDK72758.1"/>
    <property type="molecule type" value="Genomic_DNA"/>
</dbReference>
<evidence type="ECO:0000313" key="2">
    <source>
        <dbReference type="Proteomes" id="UP000277928"/>
    </source>
</evidence>
<proteinExistence type="predicted"/>
<dbReference type="OrthoDB" id="10480731at2759"/>
<organism evidence="1 2">
    <name type="scientific">Litomosoides sigmodontis</name>
    <name type="common">Filarial nematode worm</name>
    <dbReference type="NCBI Taxonomy" id="42156"/>
    <lineage>
        <taxon>Eukaryota</taxon>
        <taxon>Metazoa</taxon>
        <taxon>Ecdysozoa</taxon>
        <taxon>Nematoda</taxon>
        <taxon>Chromadorea</taxon>
        <taxon>Rhabditida</taxon>
        <taxon>Spirurina</taxon>
        <taxon>Spiruromorpha</taxon>
        <taxon>Filarioidea</taxon>
        <taxon>Onchocercidae</taxon>
        <taxon>Litomosoides</taxon>
    </lineage>
</organism>
<dbReference type="Proteomes" id="UP000277928">
    <property type="component" value="Unassembled WGS sequence"/>
</dbReference>
<reference evidence="1 2" key="1">
    <citation type="submission" date="2018-08" db="EMBL/GenBank/DDBJ databases">
        <authorList>
            <person name="Laetsch R D."/>
            <person name="Stevens L."/>
            <person name="Kumar S."/>
            <person name="Blaxter L. M."/>
        </authorList>
    </citation>
    <scope>NUCLEOTIDE SEQUENCE [LARGE SCALE GENOMIC DNA]</scope>
</reference>
<dbReference type="AlphaFoldDB" id="A0A3P6U294"/>
<protein>
    <submittedName>
        <fullName evidence="1">Uncharacterized protein</fullName>
    </submittedName>
</protein>
<accession>A0A3P6U294</accession>